<proteinExistence type="predicted"/>
<dbReference type="GeneID" id="54301135"/>
<protein>
    <recommendedName>
        <fullName evidence="4">BTB domain-containing protein</fullName>
    </recommendedName>
</protein>
<evidence type="ECO:0000313" key="3">
    <source>
        <dbReference type="Proteomes" id="UP000799438"/>
    </source>
</evidence>
<evidence type="ECO:0000313" key="2">
    <source>
        <dbReference type="EMBL" id="KAF2136407.1"/>
    </source>
</evidence>
<organism evidence="2 3">
    <name type="scientific">Aplosporella prunicola CBS 121167</name>
    <dbReference type="NCBI Taxonomy" id="1176127"/>
    <lineage>
        <taxon>Eukaryota</taxon>
        <taxon>Fungi</taxon>
        <taxon>Dikarya</taxon>
        <taxon>Ascomycota</taxon>
        <taxon>Pezizomycotina</taxon>
        <taxon>Dothideomycetes</taxon>
        <taxon>Dothideomycetes incertae sedis</taxon>
        <taxon>Botryosphaeriales</taxon>
        <taxon>Aplosporellaceae</taxon>
        <taxon>Aplosporella</taxon>
    </lineage>
</organism>
<reference evidence="2" key="1">
    <citation type="journal article" date="2020" name="Stud. Mycol.">
        <title>101 Dothideomycetes genomes: a test case for predicting lifestyles and emergence of pathogens.</title>
        <authorList>
            <person name="Haridas S."/>
            <person name="Albert R."/>
            <person name="Binder M."/>
            <person name="Bloem J."/>
            <person name="Labutti K."/>
            <person name="Salamov A."/>
            <person name="Andreopoulos B."/>
            <person name="Baker S."/>
            <person name="Barry K."/>
            <person name="Bills G."/>
            <person name="Bluhm B."/>
            <person name="Cannon C."/>
            <person name="Castanera R."/>
            <person name="Culley D."/>
            <person name="Daum C."/>
            <person name="Ezra D."/>
            <person name="Gonzalez J."/>
            <person name="Henrissat B."/>
            <person name="Kuo A."/>
            <person name="Liang C."/>
            <person name="Lipzen A."/>
            <person name="Lutzoni F."/>
            <person name="Magnuson J."/>
            <person name="Mondo S."/>
            <person name="Nolan M."/>
            <person name="Ohm R."/>
            <person name="Pangilinan J."/>
            <person name="Park H.-J."/>
            <person name="Ramirez L."/>
            <person name="Alfaro M."/>
            <person name="Sun H."/>
            <person name="Tritt A."/>
            <person name="Yoshinaga Y."/>
            <person name="Zwiers L.-H."/>
            <person name="Turgeon B."/>
            <person name="Goodwin S."/>
            <person name="Spatafora J."/>
            <person name="Crous P."/>
            <person name="Grigoriev I."/>
        </authorList>
    </citation>
    <scope>NUCLEOTIDE SEQUENCE</scope>
    <source>
        <strain evidence="2">CBS 121167</strain>
    </source>
</reference>
<dbReference type="Proteomes" id="UP000799438">
    <property type="component" value="Unassembled WGS sequence"/>
</dbReference>
<feature type="region of interest" description="Disordered" evidence="1">
    <location>
        <begin position="78"/>
        <end position="122"/>
    </location>
</feature>
<evidence type="ECO:0008006" key="4">
    <source>
        <dbReference type="Google" id="ProtNLM"/>
    </source>
</evidence>
<dbReference type="RefSeq" id="XP_033392125.1">
    <property type="nucleotide sequence ID" value="XM_033543638.1"/>
</dbReference>
<gene>
    <name evidence="2" type="ORF">K452DRAFT_313216</name>
</gene>
<sequence length="184" mass="21059">MLDADTKGGLASIEGVFHFEVGPERARFTLHKNRAKESKRLKEIMAERSQEGFAVLERVDAFTFGRFEDFVYTKDYSFPNPEPKTITPEEESVGEAASHTEDVKDAARSQADAASNTNSREDEEIVAIATALSRHRRVFRFAQQFRVADLRDLAQERSFALMTTIDPDIRERVLEEFERLNQEI</sequence>
<name>A0A6A6B046_9PEZI</name>
<accession>A0A6A6B046</accession>
<keyword evidence="3" id="KW-1185">Reference proteome</keyword>
<evidence type="ECO:0000256" key="1">
    <source>
        <dbReference type="SAM" id="MobiDB-lite"/>
    </source>
</evidence>
<dbReference type="EMBL" id="ML995522">
    <property type="protein sequence ID" value="KAF2136407.1"/>
    <property type="molecule type" value="Genomic_DNA"/>
</dbReference>
<dbReference type="AlphaFoldDB" id="A0A6A6B046"/>
<feature type="compositionally biased region" description="Basic and acidic residues" evidence="1">
    <location>
        <begin position="98"/>
        <end position="107"/>
    </location>
</feature>